<accession>A0A5J9W2N9</accession>
<keyword evidence="1" id="KW-0472">Membrane</keyword>
<comment type="caution">
    <text evidence="2">The sequence shown here is derived from an EMBL/GenBank/DDBJ whole genome shotgun (WGS) entry which is preliminary data.</text>
</comment>
<dbReference type="Gramene" id="TVU42156">
    <property type="protein sequence ID" value="TVU42156"/>
    <property type="gene ID" value="EJB05_08548"/>
</dbReference>
<gene>
    <name evidence="2" type="ORF">EJB05_08548</name>
</gene>
<dbReference type="AlphaFoldDB" id="A0A5J9W2N9"/>
<feature type="non-terminal residue" evidence="2">
    <location>
        <position position="1"/>
    </location>
</feature>
<keyword evidence="3" id="KW-1185">Reference proteome</keyword>
<evidence type="ECO:0000313" key="2">
    <source>
        <dbReference type="EMBL" id="TVU42156.1"/>
    </source>
</evidence>
<protein>
    <recommendedName>
        <fullName evidence="4">Dirigent protein</fullName>
    </recommendedName>
</protein>
<proteinExistence type="predicted"/>
<keyword evidence="1" id="KW-1133">Transmembrane helix</keyword>
<organism evidence="2 3">
    <name type="scientific">Eragrostis curvula</name>
    <name type="common">weeping love grass</name>
    <dbReference type="NCBI Taxonomy" id="38414"/>
    <lineage>
        <taxon>Eukaryota</taxon>
        <taxon>Viridiplantae</taxon>
        <taxon>Streptophyta</taxon>
        <taxon>Embryophyta</taxon>
        <taxon>Tracheophyta</taxon>
        <taxon>Spermatophyta</taxon>
        <taxon>Magnoliopsida</taxon>
        <taxon>Liliopsida</taxon>
        <taxon>Poales</taxon>
        <taxon>Poaceae</taxon>
        <taxon>PACMAD clade</taxon>
        <taxon>Chloridoideae</taxon>
        <taxon>Eragrostideae</taxon>
        <taxon>Eragrostidinae</taxon>
        <taxon>Eragrostis</taxon>
    </lineage>
</organism>
<keyword evidence="1" id="KW-0812">Transmembrane</keyword>
<dbReference type="EMBL" id="RWGY01000005">
    <property type="protein sequence ID" value="TVU42156.1"/>
    <property type="molecule type" value="Genomic_DNA"/>
</dbReference>
<name>A0A5J9W2N9_9POAL</name>
<sequence length="176" mass="19569">MDLDQHDISNNHILHLEDDATTLKSAKVVNYKNNMNSKQNMSIPLLFSVILLALSLLPASFVHTKDPINSEIIWSPRLLWTTSHIWLRAGGSSLDASLRTSDFDAYGTTKHGVMGGTHLSTIFVGDEDFIYRSITASTYFTPSTTRAKSPSNGGRDMQIRVFLSNCQLQSQNLVPK</sequence>
<evidence type="ECO:0008006" key="4">
    <source>
        <dbReference type="Google" id="ProtNLM"/>
    </source>
</evidence>
<reference evidence="2 3" key="1">
    <citation type="journal article" date="2019" name="Sci. Rep.">
        <title>A high-quality genome of Eragrostis curvula grass provides insights into Poaceae evolution and supports new strategies to enhance forage quality.</title>
        <authorList>
            <person name="Carballo J."/>
            <person name="Santos B.A.C.M."/>
            <person name="Zappacosta D."/>
            <person name="Garbus I."/>
            <person name="Selva J.P."/>
            <person name="Gallo C.A."/>
            <person name="Diaz A."/>
            <person name="Albertini E."/>
            <person name="Caccamo M."/>
            <person name="Echenique V."/>
        </authorList>
    </citation>
    <scope>NUCLEOTIDE SEQUENCE [LARGE SCALE GENOMIC DNA]</scope>
    <source>
        <strain evidence="3">cv. Victoria</strain>
        <tissue evidence="2">Leaf</tissue>
    </source>
</reference>
<dbReference type="Proteomes" id="UP000324897">
    <property type="component" value="Unassembled WGS sequence"/>
</dbReference>
<evidence type="ECO:0000256" key="1">
    <source>
        <dbReference type="SAM" id="Phobius"/>
    </source>
</evidence>
<evidence type="ECO:0000313" key="3">
    <source>
        <dbReference type="Proteomes" id="UP000324897"/>
    </source>
</evidence>
<feature type="transmembrane region" description="Helical" evidence="1">
    <location>
        <begin position="41"/>
        <end position="62"/>
    </location>
</feature>